<dbReference type="GO" id="GO:0016705">
    <property type="term" value="F:oxidoreductase activity, acting on paired donors, with incorporation or reduction of molecular oxygen"/>
    <property type="evidence" value="ECO:0007669"/>
    <property type="project" value="UniProtKB-ARBA"/>
</dbReference>
<dbReference type="InterPro" id="IPR050584">
    <property type="entry name" value="Cholesterol_7-desaturase"/>
</dbReference>
<evidence type="ECO:0000259" key="6">
    <source>
        <dbReference type="PROSITE" id="PS51296"/>
    </source>
</evidence>
<gene>
    <name evidence="7" type="ordered locus">syc2058_d</name>
</gene>
<keyword evidence="5" id="KW-0411">Iron-sulfur</keyword>
<dbReference type="PANTHER" id="PTHR21266:SF59">
    <property type="entry name" value="BLR4922 PROTEIN"/>
    <property type="match status" value="1"/>
</dbReference>
<organism evidence="7 8">
    <name type="scientific">Synechococcus sp. (strain ATCC 27144 / PCC 6301 / SAUG 1402/1)</name>
    <name type="common">Anacystis nidulans</name>
    <dbReference type="NCBI Taxonomy" id="269084"/>
    <lineage>
        <taxon>Bacteria</taxon>
        <taxon>Bacillati</taxon>
        <taxon>Cyanobacteriota</taxon>
        <taxon>Cyanophyceae</taxon>
        <taxon>Synechococcales</taxon>
        <taxon>Synechococcaceae</taxon>
        <taxon>Synechococcus</taxon>
    </lineage>
</organism>
<protein>
    <recommendedName>
        <fullName evidence="6">Rieske domain-containing protein</fullName>
    </recommendedName>
</protein>
<dbReference type="Gene3D" id="3.90.380.10">
    <property type="entry name" value="Naphthalene 1,2-dioxygenase Alpha Subunit, Chain A, domain 1"/>
    <property type="match status" value="1"/>
</dbReference>
<keyword evidence="1" id="KW-0001">2Fe-2S</keyword>
<keyword evidence="2" id="KW-0479">Metal-binding</keyword>
<evidence type="ECO:0000256" key="3">
    <source>
        <dbReference type="ARBA" id="ARBA00023002"/>
    </source>
</evidence>
<name>A0A0H3KBK3_SYNP6</name>
<keyword evidence="3" id="KW-0560">Oxidoreductase</keyword>
<evidence type="ECO:0000256" key="2">
    <source>
        <dbReference type="ARBA" id="ARBA00022723"/>
    </source>
</evidence>
<dbReference type="InterPro" id="IPR017941">
    <property type="entry name" value="Rieske_2Fe-2S"/>
</dbReference>
<dbReference type="GO" id="GO:0004497">
    <property type="term" value="F:monooxygenase activity"/>
    <property type="evidence" value="ECO:0007669"/>
    <property type="project" value="UniProtKB-ARBA"/>
</dbReference>
<dbReference type="EMBL" id="AP008231">
    <property type="protein sequence ID" value="BAD80248.1"/>
    <property type="molecule type" value="Genomic_DNA"/>
</dbReference>
<feature type="domain" description="Rieske" evidence="6">
    <location>
        <begin position="19"/>
        <end position="123"/>
    </location>
</feature>
<evidence type="ECO:0000256" key="5">
    <source>
        <dbReference type="ARBA" id="ARBA00023014"/>
    </source>
</evidence>
<dbReference type="eggNOG" id="COG4638">
    <property type="taxonomic scope" value="Bacteria"/>
</dbReference>
<dbReference type="SUPFAM" id="SSF50022">
    <property type="entry name" value="ISP domain"/>
    <property type="match status" value="1"/>
</dbReference>
<dbReference type="GO" id="GO:0046872">
    <property type="term" value="F:metal ion binding"/>
    <property type="evidence" value="ECO:0007669"/>
    <property type="project" value="UniProtKB-KW"/>
</dbReference>
<dbReference type="SUPFAM" id="SSF55961">
    <property type="entry name" value="Bet v1-like"/>
    <property type="match status" value="1"/>
</dbReference>
<dbReference type="GO" id="GO:0051537">
    <property type="term" value="F:2 iron, 2 sulfur cluster binding"/>
    <property type="evidence" value="ECO:0007669"/>
    <property type="project" value="UniProtKB-KW"/>
</dbReference>
<accession>A0A0H3KBK3</accession>
<evidence type="ECO:0000256" key="4">
    <source>
        <dbReference type="ARBA" id="ARBA00023004"/>
    </source>
</evidence>
<keyword evidence="4" id="KW-0408">Iron</keyword>
<dbReference type="InterPro" id="IPR036922">
    <property type="entry name" value="Rieske_2Fe-2S_sf"/>
</dbReference>
<dbReference type="Pfam" id="PF19112">
    <property type="entry name" value="VanA_C"/>
    <property type="match status" value="1"/>
</dbReference>
<evidence type="ECO:0000256" key="1">
    <source>
        <dbReference type="ARBA" id="ARBA00022714"/>
    </source>
</evidence>
<dbReference type="Pfam" id="PF00355">
    <property type="entry name" value="Rieske"/>
    <property type="match status" value="1"/>
</dbReference>
<proteinExistence type="predicted"/>
<evidence type="ECO:0000313" key="7">
    <source>
        <dbReference type="EMBL" id="BAD80248.1"/>
    </source>
</evidence>
<sequence>MCGTSVMANLDVALLPNHWYAIAASTDLGSTPIAASLLDQQLVVYRTTAGQVVVLDDRCPHRGASLACGQVKGNAIACPYHGWQFDLDGHCAQIPSQQASARIPQAAKVASYPVQERYGLIWVFTGDRDRAAQTPLWELPEYDQAGWRVVQGQFDWAADYRRVTENGMDVAHSPFVHANSFGASGNEVIADFELEKSDLGAQIWIPIEPKANYRGSFNLLGRKQETPKAGRSGAAFHLPNITRIDIEFGNFHLILVGIHQPISATTTRSHWLHVRNFLTAGWADGGTRKRTAKLFQEDQKIIEGIAPLRDRNEISVASDRLQLYYRQLWQQHHSSLVAQG</sequence>
<dbReference type="PANTHER" id="PTHR21266">
    <property type="entry name" value="IRON-SULFUR DOMAIN CONTAINING PROTEIN"/>
    <property type="match status" value="1"/>
</dbReference>
<evidence type="ECO:0000313" key="8">
    <source>
        <dbReference type="Proteomes" id="UP000001175"/>
    </source>
</evidence>
<dbReference type="InterPro" id="IPR044043">
    <property type="entry name" value="VanA_C_cat"/>
</dbReference>
<dbReference type="AlphaFoldDB" id="A0A0H3KBK3"/>
<dbReference type="KEGG" id="syc:syc2058_d"/>
<dbReference type="Gene3D" id="2.102.10.10">
    <property type="entry name" value="Rieske [2Fe-2S] iron-sulphur domain"/>
    <property type="match status" value="1"/>
</dbReference>
<dbReference type="PROSITE" id="PS51296">
    <property type="entry name" value="RIESKE"/>
    <property type="match status" value="1"/>
</dbReference>
<dbReference type="Proteomes" id="UP000001175">
    <property type="component" value="Chromosome"/>
</dbReference>
<reference evidence="7 8" key="1">
    <citation type="journal article" date="2007" name="Photosyn. Res.">
        <title>Complete nucleotide sequence of the freshwater unicellular cyanobacterium Synechococcus elongatus PCC 6301 chromosome: gene content and organization.</title>
        <authorList>
            <person name="Sugita C."/>
            <person name="Ogata K."/>
            <person name="Shikata M."/>
            <person name="Jikuya H."/>
            <person name="Takano J."/>
            <person name="Furumichi M."/>
            <person name="Kanehisa M."/>
            <person name="Omata T."/>
            <person name="Sugiura M."/>
            <person name="Sugita M."/>
        </authorList>
    </citation>
    <scope>NUCLEOTIDE SEQUENCE [LARGE SCALE GENOMIC DNA]</scope>
    <source>
        <strain evidence="8">ATCC 27144 / PCC 6301 / SAUG 1402/1</strain>
    </source>
</reference>